<proteinExistence type="predicted"/>
<reference evidence="2" key="1">
    <citation type="submission" date="2021-10" db="EMBL/GenBank/DDBJ databases">
        <title>Genome Sequence of The Candidatus Hydrogeosomobacter endosymbioticus, an Intracellular Bacterial Symbiont of the Anaerobic Ciliate GW7.</title>
        <authorList>
            <person name="Shiohama Y."/>
            <person name="Shinzato N."/>
        </authorList>
    </citation>
    <scope>NUCLEOTIDE SEQUENCE [LARGE SCALE GENOMIC DNA]</scope>
    <source>
        <strain evidence="2">200920</strain>
    </source>
</reference>
<sequence length="482" mass="54832">MNVIKKSVALALFGVLFIGAEDGVAGPKQDVNMVFEQFVKIAFERESGRRGKNDEFHIAISYLSDVFYRELAAGAFNLDDFKLKPRHFKIDIRYIGEESEKAIQNFEYEMRNGRLAENMMSLAVRLGTEDLKQKGLIEAERPKTSYSDQKGMKKVATESPLKVLKQKNLTGADLSKTFYSDQKGKATFTQQMRKDKDNSVQEDKLEWLQRVCIECVMDINSLKSEIKDLKSRGNSAQKMKLWENGQLERQGEFQQKMMGGINELRAGLAKKIDELGNSQSESVKLGLQVKDETTNLRSEMKKQTDELKAQKAVNKAAQDKANDACVAAQSLRDQIAAINKNVSEQKEAVKNVQNLVKNMSGDLQRLQQRFEDQSKQVQEARNLADGSRVDIQQLQQRFEVQSRQLQEVRNLADGVRGDIQHQLVQVRADLQNQTAEIRGQIDRIEQIQNLQQEQIKMMYKKGGIPDDRANQWGLNQSGALHK</sequence>
<dbReference type="RefSeq" id="WP_236865009.1">
    <property type="nucleotide sequence ID" value="NZ_AP025225.1"/>
</dbReference>
<name>A0ABM7V9U0_9PROT</name>
<evidence type="ECO:0000313" key="3">
    <source>
        <dbReference type="Proteomes" id="UP001320209"/>
    </source>
</evidence>
<evidence type="ECO:0008006" key="4">
    <source>
        <dbReference type="Google" id="ProtNLM"/>
    </source>
</evidence>
<protein>
    <recommendedName>
        <fullName evidence="4">Chromosome partition protein Smc</fullName>
    </recommendedName>
</protein>
<organism evidence="2 3">
    <name type="scientific">Candidatus Hydrogenosomobacter endosymbioticus</name>
    <dbReference type="NCBI Taxonomy" id="2558174"/>
    <lineage>
        <taxon>Bacteria</taxon>
        <taxon>Pseudomonadati</taxon>
        <taxon>Pseudomonadota</taxon>
        <taxon>Alphaproteobacteria</taxon>
        <taxon>Holosporales</taxon>
        <taxon>Holosporaceae</taxon>
        <taxon>Candidatus Hydrogenosomobacter</taxon>
    </lineage>
</organism>
<dbReference type="Proteomes" id="UP001320209">
    <property type="component" value="Chromosome"/>
</dbReference>
<accession>A0ABM7V9U0</accession>
<feature type="coiled-coil region" evidence="1">
    <location>
        <begin position="290"/>
        <end position="450"/>
    </location>
</feature>
<evidence type="ECO:0000256" key="1">
    <source>
        <dbReference type="SAM" id="Coils"/>
    </source>
</evidence>
<evidence type="ECO:0000313" key="2">
    <source>
        <dbReference type="EMBL" id="BDB96564.1"/>
    </source>
</evidence>
<keyword evidence="3" id="KW-1185">Reference proteome</keyword>
<keyword evidence="1" id="KW-0175">Coiled coil</keyword>
<gene>
    <name evidence="2" type="ORF">HYD_6970</name>
</gene>
<dbReference type="EMBL" id="AP025225">
    <property type="protein sequence ID" value="BDB96564.1"/>
    <property type="molecule type" value="Genomic_DNA"/>
</dbReference>